<feature type="transmembrane region" description="Helical" evidence="2">
    <location>
        <begin position="67"/>
        <end position="88"/>
    </location>
</feature>
<reference evidence="3 4" key="1">
    <citation type="submission" date="2018-06" db="EMBL/GenBank/DDBJ databases">
        <title>Paenibacillus imtechensis sp. nov.</title>
        <authorList>
            <person name="Pinnaka A.K."/>
            <person name="Singh H."/>
            <person name="Kaur M."/>
        </authorList>
    </citation>
    <scope>NUCLEOTIDE SEQUENCE [LARGE SCALE GENOMIC DNA]</scope>
    <source>
        <strain evidence="3 4">SMB1</strain>
    </source>
</reference>
<evidence type="ECO:0000256" key="2">
    <source>
        <dbReference type="SAM" id="Phobius"/>
    </source>
</evidence>
<feature type="transmembrane region" description="Helical" evidence="2">
    <location>
        <begin position="125"/>
        <end position="147"/>
    </location>
</feature>
<proteinExistence type="predicted"/>
<feature type="transmembrane region" description="Helical" evidence="2">
    <location>
        <begin position="6"/>
        <end position="25"/>
    </location>
</feature>
<keyword evidence="2" id="KW-1133">Transmembrane helix</keyword>
<feature type="transmembrane region" description="Helical" evidence="2">
    <location>
        <begin position="95"/>
        <end position="113"/>
    </location>
</feature>
<protein>
    <submittedName>
        <fullName evidence="3">Uncharacterized protein</fullName>
    </submittedName>
</protein>
<feature type="transmembrane region" description="Helical" evidence="2">
    <location>
        <begin position="37"/>
        <end position="55"/>
    </location>
</feature>
<evidence type="ECO:0000313" key="3">
    <source>
        <dbReference type="EMBL" id="PZD95587.1"/>
    </source>
</evidence>
<organism evidence="3 4">
    <name type="scientific">Paenibacillus sambharensis</name>
    <dbReference type="NCBI Taxonomy" id="1803190"/>
    <lineage>
        <taxon>Bacteria</taxon>
        <taxon>Bacillati</taxon>
        <taxon>Bacillota</taxon>
        <taxon>Bacilli</taxon>
        <taxon>Bacillales</taxon>
        <taxon>Paenibacillaceae</taxon>
        <taxon>Paenibacillus</taxon>
    </lineage>
</organism>
<accession>A0A2W1LVQ7</accession>
<keyword evidence="4" id="KW-1185">Reference proteome</keyword>
<comment type="caution">
    <text evidence="3">The sequence shown here is derived from an EMBL/GenBank/DDBJ whole genome shotgun (WGS) entry which is preliminary data.</text>
</comment>
<sequence>MGLLSLVNKLILWALLIVPWFTLFFMKKESIKRYMPVGIFTALITTITFEIAYHYEWWIAKDKIVPWGHITNPAFPYGAFLVLTLWIFYFTYRNFWLYMFANIVLNAGQWYFVQRIFEQRNMVELVNISRFQLLLLGTVQALVIYAYQRWQEGVFQVPEKPKGDGKHEFTAEPRRFRGKEGAR</sequence>
<keyword evidence="2" id="KW-0472">Membrane</keyword>
<dbReference type="Proteomes" id="UP000249522">
    <property type="component" value="Unassembled WGS sequence"/>
</dbReference>
<feature type="region of interest" description="Disordered" evidence="1">
    <location>
        <begin position="160"/>
        <end position="183"/>
    </location>
</feature>
<dbReference type="EMBL" id="QKRB01000044">
    <property type="protein sequence ID" value="PZD95587.1"/>
    <property type="molecule type" value="Genomic_DNA"/>
</dbReference>
<evidence type="ECO:0000313" key="4">
    <source>
        <dbReference type="Proteomes" id="UP000249522"/>
    </source>
</evidence>
<gene>
    <name evidence="3" type="ORF">DNH61_13755</name>
</gene>
<name>A0A2W1LVQ7_9BACL</name>
<keyword evidence="2" id="KW-0812">Transmembrane</keyword>
<evidence type="ECO:0000256" key="1">
    <source>
        <dbReference type="SAM" id="MobiDB-lite"/>
    </source>
</evidence>
<dbReference type="AlphaFoldDB" id="A0A2W1LVQ7"/>